<dbReference type="PROSITE" id="PS51186">
    <property type="entry name" value="GNAT"/>
    <property type="match status" value="1"/>
</dbReference>
<proteinExistence type="predicted"/>
<feature type="domain" description="N-acetyltransferase" evidence="2">
    <location>
        <begin position="1"/>
        <end position="98"/>
    </location>
</feature>
<keyword evidence="4" id="KW-1185">Reference proteome</keyword>
<dbReference type="InterPro" id="IPR016181">
    <property type="entry name" value="Acyl_CoA_acyltransferase"/>
</dbReference>
<dbReference type="SUPFAM" id="SSF55729">
    <property type="entry name" value="Acyl-CoA N-acyltransferases (Nat)"/>
    <property type="match status" value="1"/>
</dbReference>
<evidence type="ECO:0000313" key="4">
    <source>
        <dbReference type="Proteomes" id="UP001501706"/>
    </source>
</evidence>
<evidence type="ECO:0000256" key="1">
    <source>
        <dbReference type="SAM" id="MobiDB-lite"/>
    </source>
</evidence>
<feature type="region of interest" description="Disordered" evidence="1">
    <location>
        <begin position="102"/>
        <end position="126"/>
    </location>
</feature>
<dbReference type="CDD" id="cd04301">
    <property type="entry name" value="NAT_SF"/>
    <property type="match status" value="1"/>
</dbReference>
<evidence type="ECO:0000259" key="2">
    <source>
        <dbReference type="PROSITE" id="PS51186"/>
    </source>
</evidence>
<protein>
    <recommendedName>
        <fullName evidence="2">N-acetyltransferase domain-containing protein</fullName>
    </recommendedName>
</protein>
<dbReference type="InterPro" id="IPR000182">
    <property type="entry name" value="GNAT_dom"/>
</dbReference>
<name>A0ABN1C6S1_9BURK</name>
<dbReference type="EMBL" id="BAAAEN010000012">
    <property type="protein sequence ID" value="GAA0512923.1"/>
    <property type="molecule type" value="Genomic_DNA"/>
</dbReference>
<comment type="caution">
    <text evidence="3">The sequence shown here is derived from an EMBL/GenBank/DDBJ whole genome shotgun (WGS) entry which is preliminary data.</text>
</comment>
<gene>
    <name evidence="3" type="ORF">GCM10009097_32900</name>
</gene>
<evidence type="ECO:0000313" key="3">
    <source>
        <dbReference type="EMBL" id="GAA0512923.1"/>
    </source>
</evidence>
<reference evidence="3 4" key="1">
    <citation type="journal article" date="2019" name="Int. J. Syst. Evol. Microbiol.">
        <title>The Global Catalogue of Microorganisms (GCM) 10K type strain sequencing project: providing services to taxonomists for standard genome sequencing and annotation.</title>
        <authorList>
            <consortium name="The Broad Institute Genomics Platform"/>
            <consortium name="The Broad Institute Genome Sequencing Center for Infectious Disease"/>
            <person name="Wu L."/>
            <person name="Ma J."/>
        </authorList>
    </citation>
    <scope>NUCLEOTIDE SEQUENCE [LARGE SCALE GENOMIC DNA]</scope>
    <source>
        <strain evidence="3 4">JCM 14330</strain>
    </source>
</reference>
<sequence length="126" mass="13663">MVVGSAVILMRKRSQIARLYSIAVKSGCQRSGIGHLLTNEVSRAATAHGCTEVRLESRIDNVRAHALFRALGYTPFGAPIPDYYADGASAIRFRKQLRPGISSRVVPEKADNSKIRSLDSNQAPPG</sequence>
<dbReference type="Gene3D" id="3.40.630.30">
    <property type="match status" value="1"/>
</dbReference>
<dbReference type="Pfam" id="PF00583">
    <property type="entry name" value="Acetyltransf_1"/>
    <property type="match status" value="1"/>
</dbReference>
<dbReference type="Proteomes" id="UP001501706">
    <property type="component" value="Unassembled WGS sequence"/>
</dbReference>
<accession>A0ABN1C6S1</accession>
<organism evidence="3 4">
    <name type="scientific">Pigmentiphaga daeguensis</name>
    <dbReference type="NCBI Taxonomy" id="414049"/>
    <lineage>
        <taxon>Bacteria</taxon>
        <taxon>Pseudomonadati</taxon>
        <taxon>Pseudomonadota</taxon>
        <taxon>Betaproteobacteria</taxon>
        <taxon>Burkholderiales</taxon>
        <taxon>Alcaligenaceae</taxon>
        <taxon>Pigmentiphaga</taxon>
    </lineage>
</organism>
<feature type="compositionally biased region" description="Basic and acidic residues" evidence="1">
    <location>
        <begin position="106"/>
        <end position="117"/>
    </location>
</feature>